<keyword evidence="1" id="KW-1133">Transmembrane helix</keyword>
<feature type="transmembrane region" description="Helical" evidence="1">
    <location>
        <begin position="25"/>
        <end position="43"/>
    </location>
</feature>
<dbReference type="RefSeq" id="WP_189879784.1">
    <property type="nucleotide sequence ID" value="NZ_BMWA01000036.1"/>
</dbReference>
<keyword evidence="1" id="KW-0812">Transmembrane</keyword>
<sequence>MAVGLPLGLLLGAVGATIRRPGAVGLLAALTVPVGAALQMVVLPPQPLVNSNLDVVVAEAIVWTAAVLGAGWAVYRFQLERHAVDVGPRTGEGVPSIDS</sequence>
<dbReference type="Proteomes" id="UP001596409">
    <property type="component" value="Unassembled WGS sequence"/>
</dbReference>
<gene>
    <name evidence="2" type="ORF">ACFQMH_07670</name>
</gene>
<evidence type="ECO:0000256" key="1">
    <source>
        <dbReference type="SAM" id="Phobius"/>
    </source>
</evidence>
<organism evidence="2 3">
    <name type="scientific">Streptomyces viridiviolaceus</name>
    <dbReference type="NCBI Taxonomy" id="68282"/>
    <lineage>
        <taxon>Bacteria</taxon>
        <taxon>Bacillati</taxon>
        <taxon>Actinomycetota</taxon>
        <taxon>Actinomycetes</taxon>
        <taxon>Kitasatosporales</taxon>
        <taxon>Streptomycetaceae</taxon>
        <taxon>Streptomyces</taxon>
    </lineage>
</organism>
<reference evidence="3" key="1">
    <citation type="journal article" date="2019" name="Int. J. Syst. Evol. Microbiol.">
        <title>The Global Catalogue of Microorganisms (GCM) 10K type strain sequencing project: providing services to taxonomists for standard genome sequencing and annotation.</title>
        <authorList>
            <consortium name="The Broad Institute Genomics Platform"/>
            <consortium name="The Broad Institute Genome Sequencing Center for Infectious Disease"/>
            <person name="Wu L."/>
            <person name="Ma J."/>
        </authorList>
    </citation>
    <scope>NUCLEOTIDE SEQUENCE [LARGE SCALE GENOMIC DNA]</scope>
    <source>
        <strain evidence="3">JCM 4855</strain>
    </source>
</reference>
<dbReference type="EMBL" id="JBHSYM010000016">
    <property type="protein sequence ID" value="MFC7011593.1"/>
    <property type="molecule type" value="Genomic_DNA"/>
</dbReference>
<name>A0ABW2DZ57_9ACTN</name>
<evidence type="ECO:0008006" key="4">
    <source>
        <dbReference type="Google" id="ProtNLM"/>
    </source>
</evidence>
<evidence type="ECO:0000313" key="3">
    <source>
        <dbReference type="Proteomes" id="UP001596409"/>
    </source>
</evidence>
<protein>
    <recommendedName>
        <fullName evidence="4">Integral membrane protein</fullName>
    </recommendedName>
</protein>
<keyword evidence="3" id="KW-1185">Reference proteome</keyword>
<proteinExistence type="predicted"/>
<accession>A0ABW2DZ57</accession>
<keyword evidence="1" id="KW-0472">Membrane</keyword>
<comment type="caution">
    <text evidence="2">The sequence shown here is derived from an EMBL/GenBank/DDBJ whole genome shotgun (WGS) entry which is preliminary data.</text>
</comment>
<feature type="transmembrane region" description="Helical" evidence="1">
    <location>
        <begin position="55"/>
        <end position="75"/>
    </location>
</feature>
<evidence type="ECO:0000313" key="2">
    <source>
        <dbReference type="EMBL" id="MFC7011593.1"/>
    </source>
</evidence>